<evidence type="ECO:0000256" key="2">
    <source>
        <dbReference type="SAM" id="MobiDB-lite"/>
    </source>
</evidence>
<dbReference type="GO" id="GO:0006310">
    <property type="term" value="P:DNA recombination"/>
    <property type="evidence" value="ECO:0007669"/>
    <property type="project" value="UniProtKB-KW"/>
</dbReference>
<evidence type="ECO:0000313" key="3">
    <source>
        <dbReference type="EMBL" id="VVO31932.1"/>
    </source>
</evidence>
<accession>A0A5E7EZH8</accession>
<name>A0A5E7EZH8_PSEFL</name>
<keyword evidence="1" id="KW-0233">DNA recombination</keyword>
<reference evidence="3 4" key="1">
    <citation type="submission" date="2019-09" db="EMBL/GenBank/DDBJ databases">
        <authorList>
            <person name="Chandra G."/>
            <person name="Truman W A."/>
        </authorList>
    </citation>
    <scope>NUCLEOTIDE SEQUENCE [LARGE SCALE GENOMIC DNA]</scope>
    <source>
        <strain evidence="3">PS704</strain>
    </source>
</reference>
<feature type="region of interest" description="Disordered" evidence="2">
    <location>
        <begin position="27"/>
        <end position="56"/>
    </location>
</feature>
<dbReference type="CDD" id="cd01184">
    <property type="entry name" value="INT_C_like_1"/>
    <property type="match status" value="1"/>
</dbReference>
<protein>
    <recommendedName>
        <fullName evidence="5">Tyr recombinase domain-containing protein</fullName>
    </recommendedName>
</protein>
<sequence length="539" mass="60877">MIGRDEYEPSEEDTELFEELTKVSGEPHQFGAWADSSEPSKASPLLSDKELEERQRRQEVGRLLTGAYHRPVPSEQETLAQQLLDLSRPYQPTELRALLPRLRDQLVLQSFSSPNAVDTQKSVQSFDPSMADWTLYDVWQHQLACDRADPSSKGGQANHGGTLEERRRRARVMTVLTRHKPVAQLTKHEWQAAYDSARMMRSGAKASIAPTPTPLDELLTDDPEKMTGHERVSALITSMKQIQDHARYLDLTAVRTDDLRIKQVEERKNARSRKGIAFSAEDVEAIFSGYIFKGPIPTDRTKAYPFWFWLPLVGYFTGARTNEIAQLDVADIKNIKGHPCFDFCADDPKAPEAKRIKGDEARQVPIHPHLVKLGFLEFVSSQQKSNQKKLFGDGLTYLPPRDGDTKHNKEGWAKTAGKFFNECPKGYLVTVGVHVSNDGKSIYSFRHTLETNLRNARRDGKPVDQSIIDAITGHTPDTIPSKYYDAGATIQQKLDALLHQPIPIAMANLISYQENFIDRFGDTLIKSIAAHRKKHPRTI</sequence>
<dbReference type="GO" id="GO:0015074">
    <property type="term" value="P:DNA integration"/>
    <property type="evidence" value="ECO:0007669"/>
    <property type="project" value="InterPro"/>
</dbReference>
<organism evidence="3 4">
    <name type="scientific">Pseudomonas fluorescens</name>
    <dbReference type="NCBI Taxonomy" id="294"/>
    <lineage>
        <taxon>Bacteria</taxon>
        <taxon>Pseudomonadati</taxon>
        <taxon>Pseudomonadota</taxon>
        <taxon>Gammaproteobacteria</taxon>
        <taxon>Pseudomonadales</taxon>
        <taxon>Pseudomonadaceae</taxon>
        <taxon>Pseudomonas</taxon>
    </lineage>
</organism>
<dbReference type="Gene3D" id="1.10.443.10">
    <property type="entry name" value="Intergrase catalytic core"/>
    <property type="match status" value="1"/>
</dbReference>
<dbReference type="InterPro" id="IPR013762">
    <property type="entry name" value="Integrase-like_cat_sf"/>
</dbReference>
<dbReference type="AlphaFoldDB" id="A0A5E7EZH8"/>
<evidence type="ECO:0000256" key="1">
    <source>
        <dbReference type="ARBA" id="ARBA00023172"/>
    </source>
</evidence>
<gene>
    <name evidence="3" type="ORF">PS704_05081</name>
</gene>
<evidence type="ECO:0000313" key="4">
    <source>
        <dbReference type="Proteomes" id="UP000326557"/>
    </source>
</evidence>
<dbReference type="InterPro" id="IPR011010">
    <property type="entry name" value="DNA_brk_join_enz"/>
</dbReference>
<proteinExistence type="predicted"/>
<dbReference type="EMBL" id="CABVHP010000021">
    <property type="protein sequence ID" value="VVO31932.1"/>
    <property type="molecule type" value="Genomic_DNA"/>
</dbReference>
<dbReference type="Proteomes" id="UP000326557">
    <property type="component" value="Unassembled WGS sequence"/>
</dbReference>
<dbReference type="SUPFAM" id="SSF56349">
    <property type="entry name" value="DNA breaking-rejoining enzymes"/>
    <property type="match status" value="1"/>
</dbReference>
<evidence type="ECO:0008006" key="5">
    <source>
        <dbReference type="Google" id="ProtNLM"/>
    </source>
</evidence>
<feature type="compositionally biased region" description="Basic and acidic residues" evidence="2">
    <location>
        <begin position="47"/>
        <end position="56"/>
    </location>
</feature>
<dbReference type="GO" id="GO:0003677">
    <property type="term" value="F:DNA binding"/>
    <property type="evidence" value="ECO:0007669"/>
    <property type="project" value="InterPro"/>
</dbReference>